<name>A0A1J5S2I6_9ZZZZ</name>
<dbReference type="PROSITE" id="PS51819">
    <property type="entry name" value="VOC"/>
    <property type="match status" value="1"/>
</dbReference>
<reference evidence="2" key="1">
    <citation type="submission" date="2016-10" db="EMBL/GenBank/DDBJ databases">
        <title>Sequence of Gallionella enrichment culture.</title>
        <authorList>
            <person name="Poehlein A."/>
            <person name="Muehling M."/>
            <person name="Daniel R."/>
        </authorList>
    </citation>
    <scope>NUCLEOTIDE SEQUENCE</scope>
</reference>
<dbReference type="Pfam" id="PF00903">
    <property type="entry name" value="Glyoxalase"/>
    <property type="match status" value="1"/>
</dbReference>
<dbReference type="InterPro" id="IPR004360">
    <property type="entry name" value="Glyas_Fos-R_dOase_dom"/>
</dbReference>
<dbReference type="EMBL" id="MLJW01000074">
    <property type="protein sequence ID" value="OIR02463.1"/>
    <property type="molecule type" value="Genomic_DNA"/>
</dbReference>
<dbReference type="InterPro" id="IPR037523">
    <property type="entry name" value="VOC_core"/>
</dbReference>
<organism evidence="2">
    <name type="scientific">mine drainage metagenome</name>
    <dbReference type="NCBI Taxonomy" id="410659"/>
    <lineage>
        <taxon>unclassified sequences</taxon>
        <taxon>metagenomes</taxon>
        <taxon>ecological metagenomes</taxon>
    </lineage>
</organism>
<accession>A0A1J5S2I6</accession>
<evidence type="ECO:0000259" key="1">
    <source>
        <dbReference type="PROSITE" id="PS51819"/>
    </source>
</evidence>
<gene>
    <name evidence="2" type="ORF">GALL_154140</name>
</gene>
<sequence length="126" mass="14291">MPVTEINHYNLRAPREIMHVLKDFYCNIVGLQEGPRVGFTSYGFWLYIGNNDVLHIAEYRGEGTPLTNVLTTFDHVSFTCTDFDAMEAHLKANNVPYTIREIPAISVRQINFKDPVGNGVELNFAV</sequence>
<evidence type="ECO:0000313" key="2">
    <source>
        <dbReference type="EMBL" id="OIR02463.1"/>
    </source>
</evidence>
<dbReference type="Gene3D" id="3.10.180.10">
    <property type="entry name" value="2,3-Dihydroxybiphenyl 1,2-Dioxygenase, domain 1"/>
    <property type="match status" value="1"/>
</dbReference>
<feature type="domain" description="VOC" evidence="1">
    <location>
        <begin position="5"/>
        <end position="125"/>
    </location>
</feature>
<protein>
    <submittedName>
        <fullName evidence="2">Glyoxalase-like domain protein</fullName>
    </submittedName>
</protein>
<dbReference type="InterPro" id="IPR029068">
    <property type="entry name" value="Glyas_Bleomycin-R_OHBP_Dase"/>
</dbReference>
<dbReference type="AlphaFoldDB" id="A0A1J5S2I6"/>
<proteinExistence type="predicted"/>
<comment type="caution">
    <text evidence="2">The sequence shown here is derived from an EMBL/GenBank/DDBJ whole genome shotgun (WGS) entry which is preliminary data.</text>
</comment>
<dbReference type="SUPFAM" id="SSF54593">
    <property type="entry name" value="Glyoxalase/Bleomycin resistance protein/Dihydroxybiphenyl dioxygenase"/>
    <property type="match status" value="1"/>
</dbReference>